<evidence type="ECO:0000313" key="5">
    <source>
        <dbReference type="Proteomes" id="UP000664521"/>
    </source>
</evidence>
<feature type="compositionally biased region" description="Polar residues" evidence="2">
    <location>
        <begin position="15"/>
        <end position="24"/>
    </location>
</feature>
<dbReference type="Pfam" id="PF00782">
    <property type="entry name" value="DSPc"/>
    <property type="match status" value="1"/>
</dbReference>
<feature type="compositionally biased region" description="Basic and acidic residues" evidence="2">
    <location>
        <begin position="312"/>
        <end position="329"/>
    </location>
</feature>
<dbReference type="GO" id="GO:0005654">
    <property type="term" value="C:nucleoplasm"/>
    <property type="evidence" value="ECO:0007669"/>
    <property type="project" value="TreeGrafter"/>
</dbReference>
<dbReference type="SMART" id="SM00195">
    <property type="entry name" value="DSPc"/>
    <property type="match status" value="1"/>
</dbReference>
<evidence type="ECO:0000256" key="2">
    <source>
        <dbReference type="SAM" id="MobiDB-lite"/>
    </source>
</evidence>
<reference evidence="4" key="1">
    <citation type="submission" date="2021-03" db="EMBL/GenBank/DDBJ databases">
        <authorList>
            <person name="Tagirdzhanova G."/>
        </authorList>
    </citation>
    <scope>NUCLEOTIDE SEQUENCE</scope>
</reference>
<dbReference type="Gene3D" id="3.90.190.10">
    <property type="entry name" value="Protein tyrosine phosphatase superfamily"/>
    <property type="match status" value="1"/>
</dbReference>
<dbReference type="CDD" id="cd14498">
    <property type="entry name" value="DSP"/>
    <property type="match status" value="1"/>
</dbReference>
<feature type="region of interest" description="Disordered" evidence="2">
    <location>
        <begin position="1"/>
        <end position="30"/>
    </location>
</feature>
<dbReference type="GO" id="GO:0005737">
    <property type="term" value="C:cytoplasm"/>
    <property type="evidence" value="ECO:0007669"/>
    <property type="project" value="TreeGrafter"/>
</dbReference>
<feature type="domain" description="Tyrosine specific protein phosphatases" evidence="3">
    <location>
        <begin position="169"/>
        <end position="246"/>
    </location>
</feature>
<dbReference type="Proteomes" id="UP000664521">
    <property type="component" value="Unassembled WGS sequence"/>
</dbReference>
<dbReference type="GO" id="GO:0062026">
    <property type="term" value="P:negative regulation of SCF-dependent proteasomal ubiquitin-dependent catabolic process"/>
    <property type="evidence" value="ECO:0007669"/>
    <property type="project" value="TreeGrafter"/>
</dbReference>
<protein>
    <recommendedName>
        <fullName evidence="3">Tyrosine specific protein phosphatases domain-containing protein</fullName>
    </recommendedName>
</protein>
<dbReference type="EMBL" id="CAJPDS010000041">
    <property type="protein sequence ID" value="CAF9926451.1"/>
    <property type="molecule type" value="Genomic_DNA"/>
</dbReference>
<evidence type="ECO:0000259" key="3">
    <source>
        <dbReference type="PROSITE" id="PS50056"/>
    </source>
</evidence>
<dbReference type="OrthoDB" id="10252009at2759"/>
<accession>A0A8H3FSD8</accession>
<organism evidence="4 5">
    <name type="scientific">Heterodermia speciosa</name>
    <dbReference type="NCBI Taxonomy" id="116794"/>
    <lineage>
        <taxon>Eukaryota</taxon>
        <taxon>Fungi</taxon>
        <taxon>Dikarya</taxon>
        <taxon>Ascomycota</taxon>
        <taxon>Pezizomycotina</taxon>
        <taxon>Lecanoromycetes</taxon>
        <taxon>OSLEUM clade</taxon>
        <taxon>Lecanoromycetidae</taxon>
        <taxon>Caliciales</taxon>
        <taxon>Physciaceae</taxon>
        <taxon>Heterodermia</taxon>
    </lineage>
</organism>
<keyword evidence="5" id="KW-1185">Reference proteome</keyword>
<evidence type="ECO:0000256" key="1">
    <source>
        <dbReference type="ARBA" id="ARBA00009649"/>
    </source>
</evidence>
<evidence type="ECO:0000313" key="4">
    <source>
        <dbReference type="EMBL" id="CAF9926451.1"/>
    </source>
</evidence>
<dbReference type="SUPFAM" id="SSF52799">
    <property type="entry name" value="(Phosphotyrosine protein) phosphatases II"/>
    <property type="match status" value="1"/>
</dbReference>
<dbReference type="GO" id="GO:0070372">
    <property type="term" value="P:regulation of ERK1 and ERK2 cascade"/>
    <property type="evidence" value="ECO:0007669"/>
    <property type="project" value="TreeGrafter"/>
</dbReference>
<dbReference type="InterPro" id="IPR000340">
    <property type="entry name" value="Dual-sp_phosphatase_cat-dom"/>
</dbReference>
<dbReference type="PANTHER" id="PTHR46588">
    <property type="entry name" value="SERINE/THREONINE/TYROSINE-INTERACTING PROTEIN"/>
    <property type="match status" value="1"/>
</dbReference>
<dbReference type="GO" id="GO:1990444">
    <property type="term" value="F:F-box domain binding"/>
    <property type="evidence" value="ECO:0007669"/>
    <property type="project" value="TreeGrafter"/>
</dbReference>
<dbReference type="PROSITE" id="PS50056">
    <property type="entry name" value="TYR_PHOSPHATASE_2"/>
    <property type="match status" value="1"/>
</dbReference>
<dbReference type="GO" id="GO:0140096">
    <property type="term" value="F:catalytic activity, acting on a protein"/>
    <property type="evidence" value="ECO:0007669"/>
    <property type="project" value="UniProtKB-ARBA"/>
</dbReference>
<proteinExistence type="inferred from homology"/>
<sequence>MNGLELTLELGRPHSPSQEWTQRLPSPPRINVPPPSMDRIGLPDLGIMQGSVDFDATGFPNVAFLSQVTHGNIIYQNNMIDWKYEQRHQAQRILPFLYLGPVAAARDVAFLQRSGITMVVAVRYILSAHARLLGSKAAVNLGIQLKYVDVSDNQELIAALPSAIDMINSHLFDMYQLAIKHNPRAMQASGASSPGKVLVFCESGNERSAILVIAYIMAMYSMDLVRVIQLVQAQRFAVSIDDETRTYLETYDHMLRAKRDVLRQHTDISTFHASVDSGRHFNNPNTPRLSIKRTLEDTFEDKDVDMDSGMGNDDHERFEKREGLAPFHD</sequence>
<gene>
    <name evidence="4" type="ORF">HETSPECPRED_006337</name>
</gene>
<name>A0A8H3FSD8_9LECA</name>
<comment type="similarity">
    <text evidence="1">Belongs to the protein-tyrosine phosphatase family. Non-receptor class subfamily.</text>
</comment>
<comment type="caution">
    <text evidence="4">The sequence shown here is derived from an EMBL/GenBank/DDBJ whole genome shotgun (WGS) entry which is preliminary data.</text>
</comment>
<feature type="region of interest" description="Disordered" evidence="2">
    <location>
        <begin position="302"/>
        <end position="329"/>
    </location>
</feature>
<dbReference type="InterPro" id="IPR029021">
    <property type="entry name" value="Prot-tyrosine_phosphatase-like"/>
</dbReference>
<dbReference type="InterPro" id="IPR020422">
    <property type="entry name" value="TYR_PHOSPHATASE_DUAL_dom"/>
</dbReference>
<dbReference type="AlphaFoldDB" id="A0A8H3FSD8"/>
<dbReference type="InterPro" id="IPR052449">
    <property type="entry name" value="STYX-Interacting_Phosphatase"/>
</dbReference>
<dbReference type="InterPro" id="IPR000387">
    <property type="entry name" value="Tyr_Pase_dom"/>
</dbReference>
<dbReference type="PANTHER" id="PTHR46588:SF1">
    <property type="entry name" value="SERINE_THREONINE_TYROSINE-INTERACTING PROTEIN"/>
    <property type="match status" value="1"/>
</dbReference>